<keyword evidence="4" id="KW-0540">Nuclease</keyword>
<comment type="similarity">
    <text evidence="12">Belongs to the RecU family.</text>
</comment>
<dbReference type="InterPro" id="IPR011856">
    <property type="entry name" value="tRNA_endonuc-like_dom_sf"/>
</dbReference>
<evidence type="ECO:0000256" key="5">
    <source>
        <dbReference type="ARBA" id="ARBA00022723"/>
    </source>
</evidence>
<dbReference type="InterPro" id="IPR004612">
    <property type="entry name" value="Resolv_RecU"/>
</dbReference>
<evidence type="ECO:0000256" key="2">
    <source>
        <dbReference type="ARBA" id="ARBA00004496"/>
    </source>
</evidence>
<accession>A0A415ENS5</accession>
<evidence type="ECO:0000256" key="9">
    <source>
        <dbReference type="ARBA" id="ARBA00022842"/>
    </source>
</evidence>
<keyword evidence="5" id="KW-0479">Metal-binding</keyword>
<evidence type="ECO:0000256" key="4">
    <source>
        <dbReference type="ARBA" id="ARBA00022722"/>
    </source>
</evidence>
<evidence type="ECO:0000256" key="6">
    <source>
        <dbReference type="ARBA" id="ARBA00022759"/>
    </source>
</evidence>
<keyword evidence="7" id="KW-0227">DNA damage</keyword>
<dbReference type="GO" id="GO:0003676">
    <property type="term" value="F:nucleic acid binding"/>
    <property type="evidence" value="ECO:0007669"/>
    <property type="project" value="InterPro"/>
</dbReference>
<comment type="subcellular location">
    <subcellularLocation>
        <location evidence="2">Cytoplasm</location>
    </subcellularLocation>
</comment>
<comment type="caution">
    <text evidence="14">The sequence shown here is derived from an EMBL/GenBank/DDBJ whole genome shotgun (WGS) entry which is preliminary data.</text>
</comment>
<evidence type="ECO:0000313" key="14">
    <source>
        <dbReference type="EMBL" id="RHK04291.1"/>
    </source>
</evidence>
<dbReference type="Proteomes" id="UP000286288">
    <property type="component" value="Unassembled WGS sequence"/>
</dbReference>
<dbReference type="GO" id="GO:0005737">
    <property type="term" value="C:cytoplasm"/>
    <property type="evidence" value="ECO:0007669"/>
    <property type="project" value="UniProtKB-SubCell"/>
</dbReference>
<reference evidence="14 15" key="1">
    <citation type="submission" date="2018-08" db="EMBL/GenBank/DDBJ databases">
        <title>A genome reference for cultivated species of the human gut microbiota.</title>
        <authorList>
            <person name="Zou Y."/>
            <person name="Xue W."/>
            <person name="Luo G."/>
        </authorList>
    </citation>
    <scope>NUCLEOTIDE SEQUENCE [LARGE SCALE GENOMIC DNA]</scope>
    <source>
        <strain evidence="14 15">AF48-16</strain>
    </source>
</reference>
<dbReference type="InterPro" id="IPR011335">
    <property type="entry name" value="Restrct_endonuc-II-like"/>
</dbReference>
<keyword evidence="11" id="KW-0234">DNA repair</keyword>
<keyword evidence="6" id="KW-0255">Endonuclease</keyword>
<evidence type="ECO:0000256" key="10">
    <source>
        <dbReference type="ARBA" id="ARBA00023172"/>
    </source>
</evidence>
<organism evidence="14 15">
    <name type="scientific">Enterococcus casseliflavus</name>
    <name type="common">Enterococcus flavescens</name>
    <dbReference type="NCBI Taxonomy" id="37734"/>
    <lineage>
        <taxon>Bacteria</taxon>
        <taxon>Bacillati</taxon>
        <taxon>Bacillota</taxon>
        <taxon>Bacilli</taxon>
        <taxon>Lactobacillales</taxon>
        <taxon>Enterococcaceae</taxon>
        <taxon>Enterococcus</taxon>
    </lineage>
</organism>
<dbReference type="GO" id="GO:0016787">
    <property type="term" value="F:hydrolase activity"/>
    <property type="evidence" value="ECO:0007669"/>
    <property type="project" value="UniProtKB-KW"/>
</dbReference>
<evidence type="ECO:0000256" key="8">
    <source>
        <dbReference type="ARBA" id="ARBA00022801"/>
    </source>
</evidence>
<dbReference type="Gene3D" id="3.40.1350.10">
    <property type="match status" value="1"/>
</dbReference>
<gene>
    <name evidence="14" type="ORF">DW084_16465</name>
</gene>
<dbReference type="EMBL" id="QRMZ01000029">
    <property type="protein sequence ID" value="RHK04291.1"/>
    <property type="molecule type" value="Genomic_DNA"/>
</dbReference>
<evidence type="ECO:0000256" key="13">
    <source>
        <dbReference type="ARBA" id="ARBA00029523"/>
    </source>
</evidence>
<dbReference type="Pfam" id="PF03838">
    <property type="entry name" value="RecU"/>
    <property type="match status" value="1"/>
</dbReference>
<dbReference type="GO" id="GO:0006310">
    <property type="term" value="P:DNA recombination"/>
    <property type="evidence" value="ECO:0007669"/>
    <property type="project" value="UniProtKB-KW"/>
</dbReference>
<dbReference type="GO" id="GO:0006281">
    <property type="term" value="P:DNA repair"/>
    <property type="evidence" value="ECO:0007669"/>
    <property type="project" value="UniProtKB-KW"/>
</dbReference>
<proteinExistence type="inferred from homology"/>
<name>A0A415ENS5_ENTCA</name>
<evidence type="ECO:0000256" key="3">
    <source>
        <dbReference type="ARBA" id="ARBA00022490"/>
    </source>
</evidence>
<dbReference type="GO" id="GO:0046872">
    <property type="term" value="F:metal ion binding"/>
    <property type="evidence" value="ECO:0007669"/>
    <property type="project" value="UniProtKB-KW"/>
</dbReference>
<evidence type="ECO:0000313" key="15">
    <source>
        <dbReference type="Proteomes" id="UP000286288"/>
    </source>
</evidence>
<keyword evidence="9" id="KW-0460">Magnesium</keyword>
<comment type="cofactor">
    <cofactor evidence="1">
        <name>Mg(2+)</name>
        <dbReference type="ChEBI" id="CHEBI:18420"/>
    </cofactor>
</comment>
<keyword evidence="8" id="KW-0378">Hydrolase</keyword>
<evidence type="ECO:0000256" key="12">
    <source>
        <dbReference type="ARBA" id="ARBA00023447"/>
    </source>
</evidence>
<evidence type="ECO:0000256" key="11">
    <source>
        <dbReference type="ARBA" id="ARBA00023204"/>
    </source>
</evidence>
<evidence type="ECO:0000256" key="7">
    <source>
        <dbReference type="ARBA" id="ARBA00022763"/>
    </source>
</evidence>
<sequence length="171" mass="19499">MTNYKTNWRNRQSNDQGRLFENLIDQGCIYYQHKNIAMIEKTPEPFRVKKINQDGSMIVYPLGKAQPDYKGTLKGGQAIVFEAKMTTKDRIQQSVITIHQAACLDKHSSLGATTGVCCMIRKTVGFVPWSDWITMKETYGRKYMTESELQAFRVETPGFIDFLGKWKGGAS</sequence>
<keyword evidence="3" id="KW-0963">Cytoplasm</keyword>
<dbReference type="SUPFAM" id="SSF52980">
    <property type="entry name" value="Restriction endonuclease-like"/>
    <property type="match status" value="1"/>
</dbReference>
<keyword evidence="10" id="KW-0233">DNA recombination</keyword>
<dbReference type="AlphaFoldDB" id="A0A415ENS5"/>
<evidence type="ECO:0000256" key="1">
    <source>
        <dbReference type="ARBA" id="ARBA00001946"/>
    </source>
</evidence>
<dbReference type="GO" id="GO:0004519">
    <property type="term" value="F:endonuclease activity"/>
    <property type="evidence" value="ECO:0007669"/>
    <property type="project" value="UniProtKB-KW"/>
</dbReference>
<protein>
    <recommendedName>
        <fullName evidence="13">Holliday junction resolvase RecU</fullName>
    </recommendedName>
</protein>